<sequence>MSFLKLTCTLMAWISPAERSRSFKLQLTESLRLSPEVLKFHTASVLQVNHTRTSVMLAKGSEHFNPYEDQLLQNDYFFPCANHVTTSTDLLSTSSIGPRVKILEGSSSIMDYWKQTDKLRTDELKVFKMTGKDNTGEGDSSKILGSTTHFSCPILSSTNYTTWAIRMQVILEANRLWDMIEPQPTTQADAKNDKTAIAYLYQALPEDQLLLISKYKTAKAV</sequence>
<dbReference type="Proteomes" id="UP001172457">
    <property type="component" value="Chromosome 5"/>
</dbReference>
<dbReference type="Pfam" id="PF13961">
    <property type="entry name" value="DUF4219"/>
    <property type="match status" value="1"/>
</dbReference>
<dbReference type="InterPro" id="IPR025314">
    <property type="entry name" value="DUF4219"/>
</dbReference>
<organism evidence="2 3">
    <name type="scientific">Centaurea solstitialis</name>
    <name type="common">yellow star-thistle</name>
    <dbReference type="NCBI Taxonomy" id="347529"/>
    <lineage>
        <taxon>Eukaryota</taxon>
        <taxon>Viridiplantae</taxon>
        <taxon>Streptophyta</taxon>
        <taxon>Embryophyta</taxon>
        <taxon>Tracheophyta</taxon>
        <taxon>Spermatophyta</taxon>
        <taxon>Magnoliopsida</taxon>
        <taxon>eudicotyledons</taxon>
        <taxon>Gunneridae</taxon>
        <taxon>Pentapetalae</taxon>
        <taxon>asterids</taxon>
        <taxon>campanulids</taxon>
        <taxon>Asterales</taxon>
        <taxon>Asteraceae</taxon>
        <taxon>Carduoideae</taxon>
        <taxon>Cardueae</taxon>
        <taxon>Centaureinae</taxon>
        <taxon>Centaurea</taxon>
    </lineage>
</organism>
<reference evidence="2" key="1">
    <citation type="submission" date="2023-03" db="EMBL/GenBank/DDBJ databases">
        <title>Chromosome-scale reference genome and RAD-based genetic map of yellow starthistle (Centaurea solstitialis) reveal putative structural variation and QTLs associated with invader traits.</title>
        <authorList>
            <person name="Reatini B."/>
            <person name="Cang F.A."/>
            <person name="Jiang Q."/>
            <person name="Mckibben M.T.W."/>
            <person name="Barker M.S."/>
            <person name="Rieseberg L.H."/>
            <person name="Dlugosch K.M."/>
        </authorList>
    </citation>
    <scope>NUCLEOTIDE SEQUENCE</scope>
    <source>
        <strain evidence="2">CAN-66</strain>
        <tissue evidence="2">Leaf</tissue>
    </source>
</reference>
<dbReference type="AlphaFoldDB" id="A0AA38WC45"/>
<name>A0AA38WC45_9ASTR</name>
<dbReference type="EMBL" id="JARYMX010000005">
    <property type="protein sequence ID" value="KAJ9546620.1"/>
    <property type="molecule type" value="Genomic_DNA"/>
</dbReference>
<protein>
    <recommendedName>
        <fullName evidence="1">DUF4219 domain-containing protein</fullName>
    </recommendedName>
</protein>
<gene>
    <name evidence="2" type="ORF">OSB04_019163</name>
</gene>
<evidence type="ECO:0000313" key="2">
    <source>
        <dbReference type="EMBL" id="KAJ9546620.1"/>
    </source>
</evidence>
<proteinExistence type="predicted"/>
<comment type="caution">
    <text evidence="2">The sequence shown here is derived from an EMBL/GenBank/DDBJ whole genome shotgun (WGS) entry which is preliminary data.</text>
</comment>
<keyword evidence="3" id="KW-1185">Reference proteome</keyword>
<evidence type="ECO:0000259" key="1">
    <source>
        <dbReference type="Pfam" id="PF13961"/>
    </source>
</evidence>
<feature type="domain" description="DUF4219" evidence="1">
    <location>
        <begin position="155"/>
        <end position="181"/>
    </location>
</feature>
<evidence type="ECO:0000313" key="3">
    <source>
        <dbReference type="Proteomes" id="UP001172457"/>
    </source>
</evidence>
<accession>A0AA38WC45</accession>